<dbReference type="SUPFAM" id="SSF143422">
    <property type="entry name" value="Transposase IS200-like"/>
    <property type="match status" value="1"/>
</dbReference>
<dbReference type="PANTHER" id="PTHR36966:SF1">
    <property type="entry name" value="REP-ASSOCIATED TYROSINE TRANSPOSASE"/>
    <property type="match status" value="1"/>
</dbReference>
<proteinExistence type="predicted"/>
<dbReference type="Gene3D" id="3.30.70.1290">
    <property type="entry name" value="Transposase IS200-like"/>
    <property type="match status" value="1"/>
</dbReference>
<dbReference type="InterPro" id="IPR036515">
    <property type="entry name" value="Transposase_17_sf"/>
</dbReference>
<dbReference type="InterPro" id="IPR052715">
    <property type="entry name" value="RAYT_transposase"/>
</dbReference>
<evidence type="ECO:0000259" key="1">
    <source>
        <dbReference type="SMART" id="SM01321"/>
    </source>
</evidence>
<dbReference type="AlphaFoldDB" id="A0A2W2AWV9"/>
<accession>A0A2W2AWV9</accession>
<evidence type="ECO:0000313" key="3">
    <source>
        <dbReference type="Proteomes" id="UP000248745"/>
    </source>
</evidence>
<name>A0A2W2AWV9_9BACT</name>
<dbReference type="RefSeq" id="WP_110999559.1">
    <property type="nucleotide sequence ID" value="NZ_QKTW01000018.1"/>
</dbReference>
<evidence type="ECO:0000313" key="2">
    <source>
        <dbReference type="EMBL" id="PZF72464.1"/>
    </source>
</evidence>
<protein>
    <submittedName>
        <fullName evidence="2">Transposase</fullName>
    </submittedName>
</protein>
<dbReference type="GO" id="GO:0043565">
    <property type="term" value="F:sequence-specific DNA binding"/>
    <property type="evidence" value="ECO:0007669"/>
    <property type="project" value="TreeGrafter"/>
</dbReference>
<dbReference type="Proteomes" id="UP000248745">
    <property type="component" value="Unassembled WGS sequence"/>
</dbReference>
<reference evidence="2 3" key="1">
    <citation type="submission" date="2018-06" db="EMBL/GenBank/DDBJ databases">
        <title>Mucibacter soli gen. nov., sp. nov., a new member of the family Chitinophagaceae producing mucin.</title>
        <authorList>
            <person name="Kim M.-K."/>
            <person name="Park S."/>
            <person name="Kim T.-S."/>
            <person name="Joung Y."/>
            <person name="Han J.-H."/>
            <person name="Kim S.B."/>
        </authorList>
    </citation>
    <scope>NUCLEOTIDE SEQUENCE [LARGE SCALE GENOMIC DNA]</scope>
    <source>
        <strain evidence="2 3">R1-15</strain>
    </source>
</reference>
<sequence>MTTGYQIRDQSLAYFVTFTIADWVDIFTRRIYKDIIMASLDYCIKNKELVVLGYVIMSNHVHLILSSRNGKLSDTIRDFKKYTANQILSTIEDSPESRREWMLHRFKWNAANHQRNSHYQVWTHENHAIEIRTKHFFEQKLNYIHQNPVRAGLVDFPEDYVCLRIKRSRPENYFRLLV</sequence>
<dbReference type="SMART" id="SM01321">
    <property type="entry name" value="Y1_Tnp"/>
    <property type="match status" value="1"/>
</dbReference>
<feature type="domain" description="Transposase IS200-like" evidence="1">
    <location>
        <begin position="9"/>
        <end position="147"/>
    </location>
</feature>
<dbReference type="EMBL" id="QKTW01000018">
    <property type="protein sequence ID" value="PZF72464.1"/>
    <property type="molecule type" value="Genomic_DNA"/>
</dbReference>
<dbReference type="GO" id="GO:0006313">
    <property type="term" value="P:DNA transposition"/>
    <property type="evidence" value="ECO:0007669"/>
    <property type="project" value="InterPro"/>
</dbReference>
<organism evidence="2 3">
    <name type="scientific">Taibaiella soli</name>
    <dbReference type="NCBI Taxonomy" id="1649169"/>
    <lineage>
        <taxon>Bacteria</taxon>
        <taxon>Pseudomonadati</taxon>
        <taxon>Bacteroidota</taxon>
        <taxon>Chitinophagia</taxon>
        <taxon>Chitinophagales</taxon>
        <taxon>Chitinophagaceae</taxon>
        <taxon>Taibaiella</taxon>
    </lineage>
</organism>
<dbReference type="NCBIfam" id="NF047646">
    <property type="entry name" value="REP_Tyr_transpos"/>
    <property type="match status" value="1"/>
</dbReference>
<dbReference type="Pfam" id="PF01797">
    <property type="entry name" value="Y1_Tnp"/>
    <property type="match status" value="1"/>
</dbReference>
<dbReference type="OrthoDB" id="9788881at2"/>
<comment type="caution">
    <text evidence="2">The sequence shown here is derived from an EMBL/GenBank/DDBJ whole genome shotgun (WGS) entry which is preliminary data.</text>
</comment>
<dbReference type="InterPro" id="IPR002686">
    <property type="entry name" value="Transposase_17"/>
</dbReference>
<dbReference type="GO" id="GO:0004803">
    <property type="term" value="F:transposase activity"/>
    <property type="evidence" value="ECO:0007669"/>
    <property type="project" value="InterPro"/>
</dbReference>
<dbReference type="PANTHER" id="PTHR36966">
    <property type="entry name" value="REP-ASSOCIATED TYROSINE TRANSPOSASE"/>
    <property type="match status" value="1"/>
</dbReference>
<gene>
    <name evidence="2" type="ORF">DN068_14045</name>
</gene>
<keyword evidence="3" id="KW-1185">Reference proteome</keyword>